<protein>
    <submittedName>
        <fullName evidence="2">Vacuolar protein sorting/targeting protein 10</fullName>
    </submittedName>
</protein>
<accession>A0A0C2MRF3</accession>
<dbReference type="PANTHER" id="PTHR12106:SF27">
    <property type="entry name" value="SORTILIN-RELATED RECEPTOR"/>
    <property type="match status" value="1"/>
</dbReference>
<dbReference type="InterPro" id="IPR050310">
    <property type="entry name" value="VPS10-sortilin"/>
</dbReference>
<organism evidence="2 3">
    <name type="scientific">Thelohanellus kitauei</name>
    <name type="common">Myxosporean</name>
    <dbReference type="NCBI Taxonomy" id="669202"/>
    <lineage>
        <taxon>Eukaryota</taxon>
        <taxon>Metazoa</taxon>
        <taxon>Cnidaria</taxon>
        <taxon>Myxozoa</taxon>
        <taxon>Myxosporea</taxon>
        <taxon>Bivalvulida</taxon>
        <taxon>Platysporina</taxon>
        <taxon>Myxobolidae</taxon>
        <taxon>Thelohanellus</taxon>
    </lineage>
</organism>
<dbReference type="GO" id="GO:0006892">
    <property type="term" value="P:post-Golgi vesicle-mediated transport"/>
    <property type="evidence" value="ECO:0007669"/>
    <property type="project" value="TreeGrafter"/>
</dbReference>
<name>A0A0C2MRF3_THEKT</name>
<keyword evidence="3" id="KW-1185">Reference proteome</keyword>
<dbReference type="GO" id="GO:0016020">
    <property type="term" value="C:membrane"/>
    <property type="evidence" value="ECO:0007669"/>
    <property type="project" value="TreeGrafter"/>
</dbReference>
<comment type="caution">
    <text evidence="2">The sequence shown here is derived from an EMBL/GenBank/DDBJ whole genome shotgun (WGS) entry which is preliminary data.</text>
</comment>
<dbReference type="GO" id="GO:0005794">
    <property type="term" value="C:Golgi apparatus"/>
    <property type="evidence" value="ECO:0007669"/>
    <property type="project" value="TreeGrafter"/>
</dbReference>
<dbReference type="InterPro" id="IPR031777">
    <property type="entry name" value="Sortilin_C"/>
</dbReference>
<dbReference type="Gene3D" id="3.30.60.270">
    <property type="match status" value="1"/>
</dbReference>
<evidence type="ECO:0000313" key="3">
    <source>
        <dbReference type="Proteomes" id="UP000031668"/>
    </source>
</evidence>
<dbReference type="EMBL" id="JWZT01004328">
    <property type="protein sequence ID" value="KII64327.1"/>
    <property type="molecule type" value="Genomic_DNA"/>
</dbReference>
<dbReference type="Proteomes" id="UP000031668">
    <property type="component" value="Unassembled WGS sequence"/>
</dbReference>
<gene>
    <name evidence="2" type="ORF">RF11_01131</name>
</gene>
<sequence length="318" mass="37181">MTIDGGHSWNPTPKSASSVILLNYETVTLSISYDLIALIYSFDKRTTWLNHNLFPTKSKPLHYGKLSDNDLKSLIITQDSEANVLRFDILDFSNIFKYECQTRHLHQVHLLKSRGFCYRGKNINIIKRKPEILCINKQQEKLKVESICPCMPDDFNCAFNFQAKNDICILDPLSNITEKALMCDKGFRVDINQLGYIKLAHDTCDPHEIHRYSSVASNIPFVQNELSNFLILSSTKKIYVSQIMFGGGHFNHQLPFEVFLNNKTDLNRPIAFDYLQQHLYNYLGKYITRFQMDGQRNKFYIFRIIQLLKWCMIHCHMF</sequence>
<dbReference type="AlphaFoldDB" id="A0A0C2MRF3"/>
<dbReference type="Pfam" id="PF15901">
    <property type="entry name" value="Sortilin_C"/>
    <property type="match status" value="1"/>
</dbReference>
<evidence type="ECO:0000259" key="1">
    <source>
        <dbReference type="Pfam" id="PF15901"/>
    </source>
</evidence>
<feature type="domain" description="Sortilin C-terminal" evidence="1">
    <location>
        <begin position="68"/>
        <end position="207"/>
    </location>
</feature>
<proteinExistence type="predicted"/>
<dbReference type="PANTHER" id="PTHR12106">
    <property type="entry name" value="SORTILIN RELATED"/>
    <property type="match status" value="1"/>
</dbReference>
<dbReference type="OrthoDB" id="443634at2759"/>
<reference evidence="2 3" key="1">
    <citation type="journal article" date="2014" name="Genome Biol. Evol.">
        <title>The genome of the myxosporean Thelohanellus kitauei shows adaptations to nutrient acquisition within its fish host.</title>
        <authorList>
            <person name="Yang Y."/>
            <person name="Xiong J."/>
            <person name="Zhou Z."/>
            <person name="Huo F."/>
            <person name="Miao W."/>
            <person name="Ran C."/>
            <person name="Liu Y."/>
            <person name="Zhang J."/>
            <person name="Feng J."/>
            <person name="Wang M."/>
            <person name="Wang M."/>
            <person name="Wang L."/>
            <person name="Yao B."/>
        </authorList>
    </citation>
    <scope>NUCLEOTIDE SEQUENCE [LARGE SCALE GENOMIC DNA]</scope>
    <source>
        <strain evidence="2">Wuqing</strain>
    </source>
</reference>
<evidence type="ECO:0000313" key="2">
    <source>
        <dbReference type="EMBL" id="KII64327.1"/>
    </source>
</evidence>